<evidence type="ECO:0000313" key="2">
    <source>
        <dbReference type="Proteomes" id="UP000469523"/>
    </source>
</evidence>
<comment type="caution">
    <text evidence="1">The sequence shown here is derived from an EMBL/GenBank/DDBJ whole genome shotgun (WGS) entry which is preliminary data.</text>
</comment>
<accession>A0A6N7XIK2</accession>
<name>A0A6N7XIK2_9FIRM</name>
<organism evidence="1 2">
    <name type="scientific">Tissierella pigra</name>
    <dbReference type="NCBI Taxonomy" id="2607614"/>
    <lineage>
        <taxon>Bacteria</taxon>
        <taxon>Bacillati</taxon>
        <taxon>Bacillota</taxon>
        <taxon>Tissierellia</taxon>
        <taxon>Tissierellales</taxon>
        <taxon>Tissierellaceae</taxon>
        <taxon>Tissierella</taxon>
    </lineage>
</organism>
<evidence type="ECO:0008006" key="3">
    <source>
        <dbReference type="Google" id="ProtNLM"/>
    </source>
</evidence>
<protein>
    <recommendedName>
        <fullName evidence="3">ASCH domain-containing protein</fullName>
    </recommendedName>
</protein>
<keyword evidence="2" id="KW-1185">Reference proteome</keyword>
<dbReference type="EMBL" id="VUNQ01000021">
    <property type="protein sequence ID" value="MSU01901.1"/>
    <property type="molecule type" value="Genomic_DNA"/>
</dbReference>
<sequence>MVQAILEGRKTVTRRVVKLDLGLADTDKHDSSWLKIPDEYGDYHDAKDLCRYKVGDILYIRETWSFISCDECIENEIHRDFTPGCNISDERKDSYKGKYGCFVYRTNYGTTEDDTFPPSMFKWKPSIHMPKSAARIFLKVTDVRVERLRDITLTDLIKEGIWKYREKIPSRKFPNLWNSTIKKQDLDKYGWEANPYVWVIEFKRVEVE</sequence>
<evidence type="ECO:0000313" key="1">
    <source>
        <dbReference type="EMBL" id="MSU01901.1"/>
    </source>
</evidence>
<gene>
    <name evidence="1" type="ORF">FYJ83_10515</name>
</gene>
<proteinExistence type="predicted"/>
<dbReference type="Proteomes" id="UP000469523">
    <property type="component" value="Unassembled WGS sequence"/>
</dbReference>
<reference evidence="1 2" key="1">
    <citation type="submission" date="2019-09" db="EMBL/GenBank/DDBJ databases">
        <title>In-depth cultivation of the pig gut microbiome towards novel bacterial diversity and tailored functional studies.</title>
        <authorList>
            <person name="Wylensek D."/>
            <person name="Hitch T.C.A."/>
            <person name="Clavel T."/>
        </authorList>
    </citation>
    <scope>NUCLEOTIDE SEQUENCE [LARGE SCALE GENOMIC DNA]</scope>
    <source>
        <strain evidence="1 2">WCA3-693-APC-4?</strain>
    </source>
</reference>
<dbReference type="AlphaFoldDB" id="A0A6N7XIK2"/>